<dbReference type="RefSeq" id="WP_023401120.1">
    <property type="nucleotide sequence ID" value="NZ_AUSV01000113.1"/>
</dbReference>
<dbReference type="AlphaFoldDB" id="V4HP20"/>
<gene>
    <name evidence="1" type="ORF">PL2TA16_00317</name>
</gene>
<evidence type="ECO:0000313" key="2">
    <source>
        <dbReference type="Proteomes" id="UP000017820"/>
    </source>
</evidence>
<proteinExistence type="predicted"/>
<sequence length="94" mass="10775">MDKYEKWRLTKAEIMAAYALLPEDVIESGNGYCEKGFLTYISHNELLLAMEELGGVIVDNGLQSKQFWTHLINAAKLMNHRHVDRYSSIRSEAT</sequence>
<accession>V4HP20</accession>
<dbReference type="PATRIC" id="fig|1353533.3.peg.4275"/>
<dbReference type="GeneID" id="29919696"/>
<dbReference type="EMBL" id="AUSV01000113">
    <property type="protein sequence ID" value="ESP91518.1"/>
    <property type="molecule type" value="Genomic_DNA"/>
</dbReference>
<organism evidence="1 2">
    <name type="scientific">Pseudoalteromonas luteoviolacea (strain 2ta16)</name>
    <dbReference type="NCBI Taxonomy" id="1353533"/>
    <lineage>
        <taxon>Bacteria</taxon>
        <taxon>Pseudomonadati</taxon>
        <taxon>Pseudomonadota</taxon>
        <taxon>Gammaproteobacteria</taxon>
        <taxon>Alteromonadales</taxon>
        <taxon>Pseudoalteromonadaceae</taxon>
        <taxon>Pseudoalteromonas</taxon>
    </lineage>
</organism>
<name>V4HP20_PSEL2</name>
<comment type="caution">
    <text evidence="1">The sequence shown here is derived from an EMBL/GenBank/DDBJ whole genome shotgun (WGS) entry which is preliminary data.</text>
</comment>
<evidence type="ECO:0000313" key="1">
    <source>
        <dbReference type="EMBL" id="ESP91518.1"/>
    </source>
</evidence>
<dbReference type="Proteomes" id="UP000017820">
    <property type="component" value="Unassembled WGS sequence"/>
</dbReference>
<reference evidence="1 2" key="1">
    <citation type="submission" date="2013-07" db="EMBL/GenBank/DDBJ databases">
        <title>Draft genome sequence of Pseudoalteromonas luteoviolacea 2ta16.</title>
        <authorList>
            <person name="Allen E.E."/>
            <person name="Azam F."/>
            <person name="Podell S."/>
        </authorList>
    </citation>
    <scope>NUCLEOTIDE SEQUENCE [LARGE SCALE GENOMIC DNA]</scope>
    <source>
        <strain evidence="1 2">2ta16</strain>
    </source>
</reference>
<protein>
    <submittedName>
        <fullName evidence="1">Uncharacterized protein</fullName>
    </submittedName>
</protein>